<dbReference type="AlphaFoldDB" id="A0A164MA07"/>
<comment type="caution">
    <text evidence="1">The sequence shown here is derived from an EMBL/GenBank/DDBJ whole genome shotgun (WGS) entry which is preliminary data.</text>
</comment>
<accession>A0A164MA07</accession>
<organism evidence="1 2">
    <name type="scientific">Nocardia terpenica</name>
    <dbReference type="NCBI Taxonomy" id="455432"/>
    <lineage>
        <taxon>Bacteria</taxon>
        <taxon>Bacillati</taxon>
        <taxon>Actinomycetota</taxon>
        <taxon>Actinomycetes</taxon>
        <taxon>Mycobacteriales</taxon>
        <taxon>Nocardiaceae</taxon>
        <taxon>Nocardia</taxon>
    </lineage>
</organism>
<proteinExistence type="predicted"/>
<gene>
    <name evidence="1" type="ORF">AWN90_31280</name>
</gene>
<evidence type="ECO:0000313" key="1">
    <source>
        <dbReference type="EMBL" id="KZM73176.1"/>
    </source>
</evidence>
<name>A0A164MA07_9NOCA</name>
<evidence type="ECO:0000313" key="2">
    <source>
        <dbReference type="Proteomes" id="UP000076512"/>
    </source>
</evidence>
<reference evidence="1 2" key="1">
    <citation type="submission" date="2016-04" db="EMBL/GenBank/DDBJ databases">
        <authorList>
            <person name="Evans L.H."/>
            <person name="Alamgir A."/>
            <person name="Owens N."/>
            <person name="Weber N.D."/>
            <person name="Virtaneva K."/>
            <person name="Barbian K."/>
            <person name="Babar A."/>
            <person name="Rosenke K."/>
        </authorList>
    </citation>
    <scope>NUCLEOTIDE SEQUENCE [LARGE SCALE GENOMIC DNA]</scope>
    <source>
        <strain evidence="1 2">IFM 0406</strain>
    </source>
</reference>
<dbReference type="EMBL" id="LWGR01000007">
    <property type="protein sequence ID" value="KZM73176.1"/>
    <property type="molecule type" value="Genomic_DNA"/>
</dbReference>
<dbReference type="STRING" id="455432.AWN90_31280"/>
<dbReference type="Proteomes" id="UP000076512">
    <property type="component" value="Unassembled WGS sequence"/>
</dbReference>
<protein>
    <submittedName>
        <fullName evidence="1">Uncharacterized protein</fullName>
    </submittedName>
</protein>
<keyword evidence="2" id="KW-1185">Reference proteome</keyword>
<sequence>MISSPHEAMHQIFRHDPGVFARAFRALDLPLPDPIEVTLVPTDLTEIEPVERRVDTLLRIATEEGAFLLLVEAQGRDDLDKPGAWAYYLAHLYAKYKLPPILLVVCQDRTTAMWAGGELIIGSPYWPSLTVRPLVFGPHNVPAITDAETARDDIPLATLSAITHAKRPYIGDILNALAAALQTVEDEEDSSIFQVLTEMALGKSPAADIWRKLMTVDLSFFRSETCQRVRAEGRVEGKASAILNILDARGIAVPDEARERITTCTDDTVLDRWTRQAATATSITELFADRA</sequence>
<dbReference type="PANTHER" id="PTHR34613">
    <property type="entry name" value="SLL0800 PROTEIN"/>
    <property type="match status" value="1"/>
</dbReference>
<dbReference type="RefSeq" id="WP_067590008.1">
    <property type="nucleotide sequence ID" value="NZ_JABMCZ010000004.1"/>
</dbReference>
<dbReference type="PANTHER" id="PTHR34613:SF1">
    <property type="entry name" value="SLL6017 PROTEIN"/>
    <property type="match status" value="1"/>
</dbReference>
<dbReference type="OrthoDB" id="4533444at2"/>